<organism evidence="2">
    <name type="scientific">Oryza nivara</name>
    <name type="common">Indian wild rice</name>
    <name type="synonym">Oryza sativa f. spontanea</name>
    <dbReference type="NCBI Taxonomy" id="4536"/>
    <lineage>
        <taxon>Eukaryota</taxon>
        <taxon>Viridiplantae</taxon>
        <taxon>Streptophyta</taxon>
        <taxon>Embryophyta</taxon>
        <taxon>Tracheophyta</taxon>
        <taxon>Spermatophyta</taxon>
        <taxon>Magnoliopsida</taxon>
        <taxon>Liliopsida</taxon>
        <taxon>Poales</taxon>
        <taxon>Poaceae</taxon>
        <taxon>BOP clade</taxon>
        <taxon>Oryzoideae</taxon>
        <taxon>Oryzeae</taxon>
        <taxon>Oryzinae</taxon>
        <taxon>Oryza</taxon>
    </lineage>
</organism>
<proteinExistence type="predicted"/>
<evidence type="ECO:0000256" key="1">
    <source>
        <dbReference type="SAM" id="MobiDB-lite"/>
    </source>
</evidence>
<name>A0A0E0H3X2_ORYNI</name>
<dbReference type="AlphaFoldDB" id="A0A0E0H3X2"/>
<feature type="compositionally biased region" description="Gly residues" evidence="1">
    <location>
        <begin position="67"/>
        <end position="79"/>
    </location>
</feature>
<keyword evidence="3" id="KW-1185">Reference proteome</keyword>
<dbReference type="Proteomes" id="UP000006591">
    <property type="component" value="Chromosome 4"/>
</dbReference>
<feature type="region of interest" description="Disordered" evidence="1">
    <location>
        <begin position="36"/>
        <end position="92"/>
    </location>
</feature>
<dbReference type="HOGENOM" id="CLU_1322760_0_0_1"/>
<reference evidence="2" key="2">
    <citation type="submission" date="2018-04" db="EMBL/GenBank/DDBJ databases">
        <title>OnivRS2 (Oryza nivara Reference Sequence Version 2).</title>
        <authorList>
            <person name="Zhang J."/>
            <person name="Kudrna D."/>
            <person name="Lee S."/>
            <person name="Talag J."/>
            <person name="Rajasekar S."/>
            <person name="Welchert J."/>
            <person name="Hsing Y.-I."/>
            <person name="Wing R.A."/>
        </authorList>
    </citation>
    <scope>NUCLEOTIDE SEQUENCE [LARGE SCALE GENOMIC DNA]</scope>
    <source>
        <strain evidence="2">SL10</strain>
    </source>
</reference>
<reference evidence="2" key="1">
    <citation type="submission" date="2015-04" db="UniProtKB">
        <authorList>
            <consortium name="EnsemblPlants"/>
        </authorList>
    </citation>
    <scope>IDENTIFICATION</scope>
    <source>
        <strain evidence="2">SL10</strain>
    </source>
</reference>
<dbReference type="EnsemblPlants" id="ONIVA04G19070.1">
    <property type="protein sequence ID" value="ONIVA04G19070.1"/>
    <property type="gene ID" value="ONIVA04G19070"/>
</dbReference>
<sequence>MDGSPAPRYLRKSLFRMQVLKSLEVAHGSSRVGVERLADSPESGNGHWIHPSVTTTDRSLHTRGVGRWRGGGICAGGGRVPDPPLTSSRPVDPRMWRAEGWRIRVKGEVSTGSTPPVTAIYGSLCTGGAGRWRGGRIYVEEGRVQDPPLTSPRPVDPHAWGAERQRDHPCQRERWHRIGWSLSLSITYVLPLDPFPISPTRYKLVPPS</sequence>
<evidence type="ECO:0000313" key="2">
    <source>
        <dbReference type="EnsemblPlants" id="ONIVA04G19070.1"/>
    </source>
</evidence>
<accession>A0A0E0H3X2</accession>
<dbReference type="Gramene" id="ONIVA04G19070.1">
    <property type="protein sequence ID" value="ONIVA04G19070.1"/>
    <property type="gene ID" value="ONIVA04G19070"/>
</dbReference>
<feature type="region of interest" description="Disordered" evidence="1">
    <location>
        <begin position="144"/>
        <end position="166"/>
    </location>
</feature>
<evidence type="ECO:0000313" key="3">
    <source>
        <dbReference type="Proteomes" id="UP000006591"/>
    </source>
</evidence>
<protein>
    <submittedName>
        <fullName evidence="2">Uncharacterized protein</fullName>
    </submittedName>
</protein>